<dbReference type="InterPro" id="IPR036653">
    <property type="entry name" value="CinA-like_C"/>
</dbReference>
<sequence>MGDNSTIIGAGVLYAANQVLELLRQSGVRIVTAESCTGGLVAGALTHFAGSSDVTEGGFVTYSNSMKQAVLGVRADTLALHGAVSAQTVEQMAEGALRACATARIAVAISGIAGPGGGSVDKPVGLVWFATAVRDGATCANRQVFTGDRVQVREQAVLHALTLVSGRILNL</sequence>
<protein>
    <submittedName>
        <fullName evidence="2">Damage-inducible protein CinA</fullName>
    </submittedName>
</protein>
<dbReference type="AlphaFoldDB" id="A0A270BTN9"/>
<dbReference type="GeneID" id="98302446"/>
<organism evidence="2 3">
    <name type="scientific">Acetobacter syzygii</name>
    <dbReference type="NCBI Taxonomy" id="146476"/>
    <lineage>
        <taxon>Bacteria</taxon>
        <taxon>Pseudomonadati</taxon>
        <taxon>Pseudomonadota</taxon>
        <taxon>Alphaproteobacteria</taxon>
        <taxon>Acetobacterales</taxon>
        <taxon>Acetobacteraceae</taxon>
        <taxon>Acetobacter</taxon>
    </lineage>
</organism>
<comment type="caution">
    <text evidence="2">The sequence shown here is derived from an EMBL/GenBank/DDBJ whole genome shotgun (WGS) entry which is preliminary data.</text>
</comment>
<dbReference type="NCBIfam" id="TIGR00199">
    <property type="entry name" value="PncC_domain"/>
    <property type="match status" value="1"/>
</dbReference>
<reference evidence="2 3" key="1">
    <citation type="submission" date="2017-04" db="EMBL/GenBank/DDBJ databases">
        <title>Kefir bacterial isolates.</title>
        <authorList>
            <person name="Kim Y."/>
            <person name="Blasche S."/>
            <person name="Patil K.R."/>
        </authorList>
    </citation>
    <scope>NUCLEOTIDE SEQUENCE [LARGE SCALE GENOMIC DNA]</scope>
    <source>
        <strain evidence="2 3">KR-2</strain>
    </source>
</reference>
<dbReference type="EMBL" id="NDFP01000002">
    <property type="protein sequence ID" value="PAL28427.1"/>
    <property type="molecule type" value="Genomic_DNA"/>
</dbReference>
<dbReference type="Proteomes" id="UP000216033">
    <property type="component" value="Unassembled WGS sequence"/>
</dbReference>
<dbReference type="STRING" id="1231343.Absy_014_006"/>
<dbReference type="OrthoDB" id="9801454at2"/>
<keyword evidence="3" id="KW-1185">Reference proteome</keyword>
<evidence type="ECO:0000313" key="2">
    <source>
        <dbReference type="EMBL" id="PAL28427.1"/>
    </source>
</evidence>
<dbReference type="RefSeq" id="WP_048853836.1">
    <property type="nucleotide sequence ID" value="NZ_BAMZ01000014.1"/>
</dbReference>
<dbReference type="SUPFAM" id="SSF142433">
    <property type="entry name" value="CinA-like"/>
    <property type="match status" value="1"/>
</dbReference>
<accession>A0A270BTN9</accession>
<dbReference type="Pfam" id="PF02464">
    <property type="entry name" value="CinA"/>
    <property type="match status" value="1"/>
</dbReference>
<name>A0A270BTN9_9PROT</name>
<dbReference type="InterPro" id="IPR008136">
    <property type="entry name" value="CinA_C"/>
</dbReference>
<evidence type="ECO:0000313" key="3">
    <source>
        <dbReference type="Proteomes" id="UP000216033"/>
    </source>
</evidence>
<feature type="domain" description="CinA C-terminal" evidence="1">
    <location>
        <begin position="16"/>
        <end position="165"/>
    </location>
</feature>
<gene>
    <name evidence="2" type="ORF">B9K05_03905</name>
</gene>
<evidence type="ECO:0000259" key="1">
    <source>
        <dbReference type="Pfam" id="PF02464"/>
    </source>
</evidence>
<dbReference type="Gene3D" id="3.90.950.20">
    <property type="entry name" value="CinA-like"/>
    <property type="match status" value="1"/>
</dbReference>
<proteinExistence type="predicted"/>